<feature type="transmembrane region" description="Helical" evidence="2">
    <location>
        <begin position="27"/>
        <end position="45"/>
    </location>
</feature>
<evidence type="ECO:0000256" key="1">
    <source>
        <dbReference type="SAM" id="MobiDB-lite"/>
    </source>
</evidence>
<feature type="non-terminal residue" evidence="3">
    <location>
        <position position="54"/>
    </location>
</feature>
<dbReference type="Proteomes" id="UP000599024">
    <property type="component" value="Unassembled WGS sequence"/>
</dbReference>
<keyword evidence="2" id="KW-0812">Transmembrane</keyword>
<gene>
    <name evidence="3" type="ORF">H8E79_00780</name>
</gene>
<protein>
    <submittedName>
        <fullName evidence="3">Permease</fullName>
    </submittedName>
</protein>
<sequence length="54" mass="6309">MDPLQNFPPCACQTGEQKHKQPEQDKISIRQLLTGLLMLIAWFLIYKQLLPFSH</sequence>
<proteinExistence type="predicted"/>
<feature type="region of interest" description="Disordered" evidence="1">
    <location>
        <begin position="1"/>
        <end position="24"/>
    </location>
</feature>
<organism evidence="3 4">
    <name type="scientific">Candidatus Desulfatifera sulfidica</name>
    <dbReference type="NCBI Taxonomy" id="2841691"/>
    <lineage>
        <taxon>Bacteria</taxon>
        <taxon>Pseudomonadati</taxon>
        <taxon>Thermodesulfobacteriota</taxon>
        <taxon>Desulfobulbia</taxon>
        <taxon>Desulfobulbales</taxon>
        <taxon>Desulfobulbaceae</taxon>
        <taxon>Candidatus Desulfatifera</taxon>
    </lineage>
</organism>
<evidence type="ECO:0000256" key="2">
    <source>
        <dbReference type="SAM" id="Phobius"/>
    </source>
</evidence>
<dbReference type="EMBL" id="JACNLK010000010">
    <property type="protein sequence ID" value="MBC8207691.1"/>
    <property type="molecule type" value="Genomic_DNA"/>
</dbReference>
<accession>A0A8J6N830</accession>
<reference evidence="3 4" key="1">
    <citation type="submission" date="2020-08" db="EMBL/GenBank/DDBJ databases">
        <title>Bridging the membrane lipid divide: bacteria of the FCB group superphylum have the potential to synthesize archaeal ether lipids.</title>
        <authorList>
            <person name="Villanueva L."/>
            <person name="Von Meijenfeldt F.A.B."/>
            <person name="Westbye A.B."/>
            <person name="Yadav S."/>
            <person name="Hopmans E.C."/>
            <person name="Dutilh B.E."/>
            <person name="Sinninghe Damste J.S."/>
        </authorList>
    </citation>
    <scope>NUCLEOTIDE SEQUENCE [LARGE SCALE GENOMIC DNA]</scope>
    <source>
        <strain evidence="3">NIOZ-UU81</strain>
    </source>
</reference>
<keyword evidence="2" id="KW-0472">Membrane</keyword>
<name>A0A8J6N830_9BACT</name>
<comment type="caution">
    <text evidence="3">The sequence shown here is derived from an EMBL/GenBank/DDBJ whole genome shotgun (WGS) entry which is preliminary data.</text>
</comment>
<dbReference type="AlphaFoldDB" id="A0A8J6N830"/>
<evidence type="ECO:0000313" key="4">
    <source>
        <dbReference type="Proteomes" id="UP000599024"/>
    </source>
</evidence>
<evidence type="ECO:0000313" key="3">
    <source>
        <dbReference type="EMBL" id="MBC8207691.1"/>
    </source>
</evidence>
<keyword evidence="2" id="KW-1133">Transmembrane helix</keyword>